<keyword evidence="1" id="KW-0175">Coiled coil</keyword>
<dbReference type="PANTHER" id="PTHR36180">
    <property type="entry name" value="DNA-BINDING PROTEIN-RELATED-RELATED"/>
    <property type="match status" value="1"/>
</dbReference>
<gene>
    <name evidence="3" type="ORF">BMW23_0371</name>
</gene>
<sequence length="398" mass="45887">MIKSKIIFDSENENAKPEPAIGLKNKAITFAMNLFTFMGNNFAYVQVGSVFYFRAKDVAEFLGYKDTMQAIRKHVSSEDKITLEEILQGGVETTPPYKKYHEGILQGGVETTPPYKKYHEGILQGGVETTPPCKINKNDLKTIFLTEAGLYQLIFGSKKPEATDFKLFVTRDILKKIRKTGSYTLNSNCKYDETTELKISDKKEIESIKLKQKEVDLKQKEINLKQKEIDLEATKEKTIQIQKQSDVRLAEIQLKTLKITNKACPKDVSTKDTSVSEPICVVKRFINECTETSDIHTHTTNIYEAFVEWFKQIYPIQKYRATKSLLINLKNIRQSNVSIIIKNKVLVLKISKYVHHNDTLYKLFIYSPFLIINKLHSKIRFHQKNTKSINRAPIYTNH</sequence>
<keyword evidence="4" id="KW-1185">Reference proteome</keyword>
<evidence type="ECO:0000259" key="2">
    <source>
        <dbReference type="PROSITE" id="PS51750"/>
    </source>
</evidence>
<name>A0A2H4UUC4_9VIRU</name>
<proteinExistence type="predicted"/>
<dbReference type="Proteomes" id="UP000240325">
    <property type="component" value="Segment"/>
</dbReference>
<dbReference type="SMART" id="SM01040">
    <property type="entry name" value="Bro-N"/>
    <property type="match status" value="1"/>
</dbReference>
<evidence type="ECO:0000256" key="1">
    <source>
        <dbReference type="SAM" id="Coils"/>
    </source>
</evidence>
<dbReference type="PROSITE" id="PS51750">
    <property type="entry name" value="BRO_N"/>
    <property type="match status" value="1"/>
</dbReference>
<protein>
    <submittedName>
        <fullName evidence="3">Bro-N domain-containing protein</fullName>
    </submittedName>
</protein>
<dbReference type="Pfam" id="PF02498">
    <property type="entry name" value="Bro-N"/>
    <property type="match status" value="1"/>
</dbReference>
<reference evidence="3" key="1">
    <citation type="journal article" date="2017" name="Elife">
        <title>The kinetoplastid-infecting Bodo saltans virus (BsV), a window into the most abundant giant viruses in the sea.</title>
        <authorList>
            <person name="Deeg C.M."/>
            <person name="Chow C.-E.T."/>
            <person name="Suttle C.A."/>
        </authorList>
    </citation>
    <scope>NUCLEOTIDE SEQUENCE</scope>
    <source>
        <strain evidence="3">NG1</strain>
    </source>
</reference>
<accession>A0A2H4UUC4</accession>
<dbReference type="InterPro" id="IPR003497">
    <property type="entry name" value="BRO_N_domain"/>
</dbReference>
<evidence type="ECO:0000313" key="4">
    <source>
        <dbReference type="Proteomes" id="UP000240325"/>
    </source>
</evidence>
<dbReference type="PANTHER" id="PTHR36180:SF2">
    <property type="entry name" value="BRO FAMILY PROTEIN"/>
    <property type="match status" value="1"/>
</dbReference>
<dbReference type="EMBL" id="MF782455">
    <property type="protein sequence ID" value="ATZ80425.1"/>
    <property type="molecule type" value="Genomic_DNA"/>
</dbReference>
<organism evidence="3">
    <name type="scientific">Bodo saltans virus</name>
    <dbReference type="NCBI Taxonomy" id="2024608"/>
    <lineage>
        <taxon>Viruses</taxon>
        <taxon>Varidnaviria</taxon>
        <taxon>Bamfordvirae</taxon>
        <taxon>Nucleocytoviricota</taxon>
        <taxon>Megaviricetes</taxon>
        <taxon>Imitervirales</taxon>
        <taxon>Mimiviridae</taxon>
        <taxon>Klosneuvirinae</taxon>
        <taxon>Theiavirus</taxon>
        <taxon>Theiavirus salishense</taxon>
    </lineage>
</organism>
<evidence type="ECO:0000313" key="3">
    <source>
        <dbReference type="EMBL" id="ATZ80425.1"/>
    </source>
</evidence>
<feature type="coiled-coil region" evidence="1">
    <location>
        <begin position="208"/>
        <end position="244"/>
    </location>
</feature>
<feature type="domain" description="Bro-N" evidence="2">
    <location>
        <begin position="31"/>
        <end position="181"/>
    </location>
</feature>